<comment type="similarity">
    <text evidence="1">Belongs to the DnaB/DnaD family.</text>
</comment>
<evidence type="ECO:0000256" key="2">
    <source>
        <dbReference type="SAM" id="MobiDB-lite"/>
    </source>
</evidence>
<feature type="compositionally biased region" description="Polar residues" evidence="2">
    <location>
        <begin position="1"/>
        <end position="11"/>
    </location>
</feature>
<dbReference type="STRING" id="42256.RradSPS_0051"/>
<dbReference type="OrthoDB" id="1821976at2"/>
<accession>A0A023WZU1</accession>
<dbReference type="EMBL" id="CP007514">
    <property type="protein sequence ID" value="AHY45334.1"/>
    <property type="molecule type" value="Genomic_DNA"/>
</dbReference>
<dbReference type="AlphaFoldDB" id="A0A023WZU1"/>
<dbReference type="HOGENOM" id="CLU_1155706_0_0_11"/>
<reference evidence="5" key="2">
    <citation type="submission" date="2023-11" db="EMBL/GenBank/DDBJ databases">
        <title>MicrobeMod: A computational toolkit for identifying prokaryotic methylation and restriction-modification with nanopore sequencing.</title>
        <authorList>
            <person name="Crits-Christoph A."/>
            <person name="Kang S.C."/>
            <person name="Lee H."/>
            <person name="Ostrov N."/>
        </authorList>
    </citation>
    <scope>NUCLEOTIDE SEQUENCE</scope>
    <source>
        <strain evidence="5">ATCC 51242</strain>
    </source>
</reference>
<dbReference type="InterPro" id="IPR006343">
    <property type="entry name" value="DnaB/C_C"/>
</dbReference>
<name>A0A023WZU1_RUBRA</name>
<dbReference type="InterPro" id="IPR036390">
    <property type="entry name" value="WH_DNA-bd_sf"/>
</dbReference>
<dbReference type="eggNOG" id="COG3935">
    <property type="taxonomic scope" value="Bacteria"/>
</dbReference>
<keyword evidence="6" id="KW-1185">Reference proteome</keyword>
<dbReference type="Proteomes" id="UP000025229">
    <property type="component" value="Chromosome"/>
</dbReference>
<evidence type="ECO:0000313" key="4">
    <source>
        <dbReference type="EMBL" id="AHY45334.1"/>
    </source>
</evidence>
<feature type="region of interest" description="Disordered" evidence="2">
    <location>
        <begin position="1"/>
        <end position="29"/>
    </location>
</feature>
<dbReference type="Gene3D" id="1.10.10.630">
    <property type="entry name" value="DnaD domain-like"/>
    <property type="match status" value="1"/>
</dbReference>
<sequence>MTEDATSQYAGPQQEERIRLSPPGLPGERGERARLYVRWMPHLGTEATALYELLRVLPEIGNEDTDLAELAELLRSEPDSVRRSLDRLRENGFLAERDGWFEVAPHPPSGKTGPRSTGASPESARRTGGKRPLQEEPPEELPERRVEVVRAEAEGVSADDYFRYMGTLPAPHIIEFLNGYTGRDGVEPDVVREALKIASERDARRVGYVRSILERWVERGVKTRKDVELFEQDRKLRLVEQSGAVKGGAAALRSQGTLREVRDGADRQPAARSEEDYRWFFGE</sequence>
<dbReference type="KEGG" id="rrd:RradSPS_0051"/>
<dbReference type="InterPro" id="IPR034829">
    <property type="entry name" value="DnaD-like_sf"/>
</dbReference>
<dbReference type="SUPFAM" id="SSF46785">
    <property type="entry name" value="Winged helix' DNA-binding domain"/>
    <property type="match status" value="1"/>
</dbReference>
<evidence type="ECO:0000256" key="1">
    <source>
        <dbReference type="ARBA" id="ARBA00093462"/>
    </source>
</evidence>
<reference evidence="4 6" key="1">
    <citation type="submission" date="2014-03" db="EMBL/GenBank/DDBJ databases">
        <title>Complete genome sequence of the Radio-Resistant Rubrobacter radiotolerans RSPS-4.</title>
        <authorList>
            <person name="Egas C.C."/>
            <person name="Barroso C.C."/>
            <person name="Froufe H.J.C."/>
            <person name="Pacheco J.J."/>
            <person name="Albuquerque L.L."/>
            <person name="da Costa M.M.S."/>
        </authorList>
    </citation>
    <scope>NUCLEOTIDE SEQUENCE [LARGE SCALE GENOMIC DNA]</scope>
    <source>
        <strain evidence="4 6">RSPS-4</strain>
    </source>
</reference>
<dbReference type="EMBL" id="JAWXXX010000001">
    <property type="protein sequence ID" value="MDX5892745.1"/>
    <property type="molecule type" value="Genomic_DNA"/>
</dbReference>
<evidence type="ECO:0000313" key="6">
    <source>
        <dbReference type="Proteomes" id="UP000025229"/>
    </source>
</evidence>
<proteinExistence type="inferred from homology"/>
<dbReference type="NCBIfam" id="TIGR01446">
    <property type="entry name" value="DnaD_dom"/>
    <property type="match status" value="1"/>
</dbReference>
<protein>
    <submittedName>
        <fullName evidence="4">DnaD domain protein</fullName>
    </submittedName>
</protein>
<gene>
    <name evidence="4" type="ORF">RradSPS_0051</name>
    <name evidence="5" type="ORF">SIL72_01765</name>
</gene>
<dbReference type="Pfam" id="PF07261">
    <property type="entry name" value="DnaB_2"/>
    <property type="match status" value="1"/>
</dbReference>
<evidence type="ECO:0000259" key="3">
    <source>
        <dbReference type="Pfam" id="PF07261"/>
    </source>
</evidence>
<feature type="domain" description="DnaB/C C-terminal" evidence="3">
    <location>
        <begin position="160"/>
        <end position="229"/>
    </location>
</feature>
<organism evidence="4 6">
    <name type="scientific">Rubrobacter radiotolerans</name>
    <name type="common">Arthrobacter radiotolerans</name>
    <dbReference type="NCBI Taxonomy" id="42256"/>
    <lineage>
        <taxon>Bacteria</taxon>
        <taxon>Bacillati</taxon>
        <taxon>Actinomycetota</taxon>
        <taxon>Rubrobacteria</taxon>
        <taxon>Rubrobacterales</taxon>
        <taxon>Rubrobacteraceae</taxon>
        <taxon>Rubrobacter</taxon>
    </lineage>
</organism>
<dbReference type="Proteomes" id="UP001281130">
    <property type="component" value="Unassembled WGS sequence"/>
</dbReference>
<dbReference type="SUPFAM" id="SSF158499">
    <property type="entry name" value="DnaD domain-like"/>
    <property type="match status" value="1"/>
</dbReference>
<feature type="region of interest" description="Disordered" evidence="2">
    <location>
        <begin position="99"/>
        <end position="144"/>
    </location>
</feature>
<evidence type="ECO:0000313" key="5">
    <source>
        <dbReference type="EMBL" id="MDX5892745.1"/>
    </source>
</evidence>
<dbReference type="RefSeq" id="WP_038679893.1">
    <property type="nucleotide sequence ID" value="NZ_CP007514.1"/>
</dbReference>